<proteinExistence type="predicted"/>
<evidence type="ECO:0000313" key="2">
    <source>
        <dbReference type="EMBL" id="GAA1239864.1"/>
    </source>
</evidence>
<protein>
    <submittedName>
        <fullName evidence="2">Uncharacterized protein</fullName>
    </submittedName>
</protein>
<evidence type="ECO:0000256" key="1">
    <source>
        <dbReference type="SAM" id="MobiDB-lite"/>
    </source>
</evidence>
<keyword evidence="3" id="KW-1185">Reference proteome</keyword>
<dbReference type="Proteomes" id="UP001500037">
    <property type="component" value="Unassembled WGS sequence"/>
</dbReference>
<evidence type="ECO:0000313" key="3">
    <source>
        <dbReference type="Proteomes" id="UP001500037"/>
    </source>
</evidence>
<accession>A0ABN1W8F6</accession>
<organism evidence="2 3">
    <name type="scientific">Kitasatospora nipponensis</name>
    <dbReference type="NCBI Taxonomy" id="258049"/>
    <lineage>
        <taxon>Bacteria</taxon>
        <taxon>Bacillati</taxon>
        <taxon>Actinomycetota</taxon>
        <taxon>Actinomycetes</taxon>
        <taxon>Kitasatosporales</taxon>
        <taxon>Streptomycetaceae</taxon>
        <taxon>Kitasatospora</taxon>
    </lineage>
</organism>
<name>A0ABN1W8F6_9ACTN</name>
<dbReference type="EMBL" id="BAAALF010000051">
    <property type="protein sequence ID" value="GAA1239864.1"/>
    <property type="molecule type" value="Genomic_DNA"/>
</dbReference>
<reference evidence="2 3" key="1">
    <citation type="journal article" date="2019" name="Int. J. Syst. Evol. Microbiol.">
        <title>The Global Catalogue of Microorganisms (GCM) 10K type strain sequencing project: providing services to taxonomists for standard genome sequencing and annotation.</title>
        <authorList>
            <consortium name="The Broad Institute Genomics Platform"/>
            <consortium name="The Broad Institute Genome Sequencing Center for Infectious Disease"/>
            <person name="Wu L."/>
            <person name="Ma J."/>
        </authorList>
    </citation>
    <scope>NUCLEOTIDE SEQUENCE [LARGE SCALE GENOMIC DNA]</scope>
    <source>
        <strain evidence="2 3">JCM 13004</strain>
    </source>
</reference>
<comment type="caution">
    <text evidence="2">The sequence shown here is derived from an EMBL/GenBank/DDBJ whole genome shotgun (WGS) entry which is preliminary data.</text>
</comment>
<sequence length="232" mass="24135">MTAPTPATPSPEARRTPAGRWPYGQTVTNPPSSDAGRDAPRPGTAVPAAPGRPGVEDLVEAPRSRPPCAQARRRPGATWWSNSPGGPTTRSGRAALVLLGQLSSRPAHALSGLSEQQHIEHTRQIARTADPLTSAVLHVMAAHRGSGALATRPLWEQTPPNIRQAALQDRLITVCTWIGSDGGQLGPVQPCGSSARPSPTPAPGCDRACPAGLTKVRQAATIAPCLRAPCRG</sequence>
<feature type="region of interest" description="Disordered" evidence="1">
    <location>
        <begin position="1"/>
        <end position="88"/>
    </location>
</feature>
<feature type="compositionally biased region" description="Polar residues" evidence="1">
    <location>
        <begin position="79"/>
        <end position="88"/>
    </location>
</feature>
<gene>
    <name evidence="2" type="ORF">GCM10009665_33370</name>
</gene>